<evidence type="ECO:0000313" key="5">
    <source>
        <dbReference type="Proteomes" id="UP000650466"/>
    </source>
</evidence>
<dbReference type="PANTHER" id="PTHR43877:SF2">
    <property type="entry name" value="AMINOALKYLPHOSPHONATE N-ACETYLTRANSFERASE-RELATED"/>
    <property type="match status" value="1"/>
</dbReference>
<comment type="caution">
    <text evidence="4">The sequence shown here is derived from an EMBL/GenBank/DDBJ whole genome shotgun (WGS) entry which is preliminary data.</text>
</comment>
<keyword evidence="5" id="KW-1185">Reference proteome</keyword>
<evidence type="ECO:0000256" key="1">
    <source>
        <dbReference type="ARBA" id="ARBA00022679"/>
    </source>
</evidence>
<proteinExistence type="predicted"/>
<feature type="domain" description="N-acetyltransferase" evidence="3">
    <location>
        <begin position="8"/>
        <end position="169"/>
    </location>
</feature>
<dbReference type="AlphaFoldDB" id="A0A926QI35"/>
<keyword evidence="2" id="KW-0012">Acyltransferase</keyword>
<organism evidence="4 5">
    <name type="scientific">Paenibacillus sedimenti</name>
    <dbReference type="NCBI Taxonomy" id="2770274"/>
    <lineage>
        <taxon>Bacteria</taxon>
        <taxon>Bacillati</taxon>
        <taxon>Bacillota</taxon>
        <taxon>Bacilli</taxon>
        <taxon>Bacillales</taxon>
        <taxon>Paenibacillaceae</taxon>
        <taxon>Paenibacillus</taxon>
    </lineage>
</organism>
<dbReference type="RefSeq" id="WP_188173858.1">
    <property type="nucleotide sequence ID" value="NZ_JACVVD010000002.1"/>
</dbReference>
<dbReference type="InterPro" id="IPR016181">
    <property type="entry name" value="Acyl_CoA_acyltransferase"/>
</dbReference>
<evidence type="ECO:0000259" key="3">
    <source>
        <dbReference type="PROSITE" id="PS51186"/>
    </source>
</evidence>
<dbReference type="Proteomes" id="UP000650466">
    <property type="component" value="Unassembled WGS sequence"/>
</dbReference>
<dbReference type="InterPro" id="IPR000182">
    <property type="entry name" value="GNAT_dom"/>
</dbReference>
<protein>
    <submittedName>
        <fullName evidence="4">GNAT family N-acetyltransferase</fullName>
    </submittedName>
</protein>
<accession>A0A926QI35</accession>
<name>A0A926QI35_9BACL</name>
<dbReference type="EMBL" id="JACVVD010000002">
    <property type="protein sequence ID" value="MBD0380095.1"/>
    <property type="molecule type" value="Genomic_DNA"/>
</dbReference>
<dbReference type="GO" id="GO:0016747">
    <property type="term" value="F:acyltransferase activity, transferring groups other than amino-acyl groups"/>
    <property type="evidence" value="ECO:0007669"/>
    <property type="project" value="InterPro"/>
</dbReference>
<gene>
    <name evidence="4" type="ORF">ICC18_08230</name>
</gene>
<sequence length="169" mass="18772">MKNGIEIIEVKAMNQTVLNNLSELLIAVVEDGASIGFLPPLILEDAVTYWQEVVQPGVHLWIAVNDGRMIGTVQLHLALKQNAGHRAEIAKLMVHPLGRRKGIARLLMQIAEEQAKEAGRSLLVLDTRSGDPSNHLYRSTGYIEAGRIPNYARSNDGKLHDTIIYFKQI</sequence>
<dbReference type="InterPro" id="IPR050832">
    <property type="entry name" value="Bact_Acetyltransf"/>
</dbReference>
<evidence type="ECO:0000313" key="4">
    <source>
        <dbReference type="EMBL" id="MBD0380095.1"/>
    </source>
</evidence>
<dbReference type="SUPFAM" id="SSF55729">
    <property type="entry name" value="Acyl-CoA N-acyltransferases (Nat)"/>
    <property type="match status" value="1"/>
</dbReference>
<dbReference type="PROSITE" id="PS51186">
    <property type="entry name" value="GNAT"/>
    <property type="match status" value="1"/>
</dbReference>
<evidence type="ECO:0000256" key="2">
    <source>
        <dbReference type="ARBA" id="ARBA00023315"/>
    </source>
</evidence>
<dbReference type="Gene3D" id="3.40.630.30">
    <property type="match status" value="1"/>
</dbReference>
<reference evidence="4" key="1">
    <citation type="submission" date="2020-09" db="EMBL/GenBank/DDBJ databases">
        <title>Draft Genome Sequence of Paenibacillus sp. WST5.</title>
        <authorList>
            <person name="Bao Z."/>
        </authorList>
    </citation>
    <scope>NUCLEOTIDE SEQUENCE</scope>
    <source>
        <strain evidence="4">WST5</strain>
    </source>
</reference>
<dbReference type="Pfam" id="PF00583">
    <property type="entry name" value="Acetyltransf_1"/>
    <property type="match status" value="1"/>
</dbReference>
<dbReference type="PANTHER" id="PTHR43877">
    <property type="entry name" value="AMINOALKYLPHOSPHONATE N-ACETYLTRANSFERASE-RELATED-RELATED"/>
    <property type="match status" value="1"/>
</dbReference>
<keyword evidence="1" id="KW-0808">Transferase</keyword>
<dbReference type="CDD" id="cd04301">
    <property type="entry name" value="NAT_SF"/>
    <property type="match status" value="1"/>
</dbReference>